<dbReference type="OrthoDB" id="545453at2759"/>
<feature type="region of interest" description="Disordered" evidence="1">
    <location>
        <begin position="27"/>
        <end position="112"/>
    </location>
</feature>
<evidence type="ECO:0000256" key="1">
    <source>
        <dbReference type="SAM" id="MobiDB-lite"/>
    </source>
</evidence>
<dbReference type="EMBL" id="JAEHOD010000062">
    <property type="protein sequence ID" value="KAG2433473.1"/>
    <property type="molecule type" value="Genomic_DNA"/>
</dbReference>
<dbReference type="Proteomes" id="UP000613740">
    <property type="component" value="Unassembled WGS sequence"/>
</dbReference>
<protein>
    <submittedName>
        <fullName evidence="2">Uncharacterized protein</fullName>
    </submittedName>
</protein>
<gene>
    <name evidence="2" type="ORF">HYH02_012591</name>
</gene>
<dbReference type="AlphaFoldDB" id="A0A835T0E1"/>
<name>A0A835T0E1_9CHLO</name>
<feature type="compositionally biased region" description="Basic and acidic residues" evidence="1">
    <location>
        <begin position="718"/>
        <end position="734"/>
    </location>
</feature>
<sequence length="734" mass="74252">MMEVEALIAAHEAGLVSVQPDLGPQHAVVPVASPAQEADADSAAARSSGTASTSSSSSTGSGSDGSGRRRSAGRSTPSRSRGRGGGGNGASPAAPGAASRPGSKPASVTAVSHTASPAASAAANSASAAPPAPVALSAAGAAALQGLQGRTPSLAAVDPAQLGQRLLALAALLHLGTDMEALALCEAVPGLLLQEPAALDRSWRRLRHTVAGTDDQVRRAICVAPLLLLLPSSRVAQVGGVLAAALGVTPQRARALIRELPALFVMPPATLSEKLTGLENLLCCCNASGNPGTSSGNSASSSNSGVVGGVAAASSSVAGSTTSAAASRAALAASQQSKRAGPAARSAAAAAAGAAGQAKAGGAAPAVARTASQHMLEEALLRAPRLLTFRTATLQSHVEQLAPLLGGPGRAAALLRADPALLERSPSSLAAKMALLRELLGCAHQPAAVAVLVGRAPGLLHRSSSALARTCRSLSIWSLSPRTKLRMALARPGLLQLGWSELHGRCRWLRRLILSNGYYHSALRRLPPSLLAALVAALPGCWARLQYLADSSQEGALSLMEAAECEAAAFETRFPEFAKWYAWKVKQMGTDNPWRGARRVRGIGSAPAAVPGAKPRRSFTRRNGQQQSQQAGQDQQPTVQVVLTEACVVRSGGATVTRPRRVVQQRLDAGAAEAEDGTAAGAEHVIGVEPAVAAAGDGAVVAGVEQVVAAAAGAAAARHPEGEAADSPRRRERR</sequence>
<organism evidence="2 3">
    <name type="scientific">Chlamydomonas schloesseri</name>
    <dbReference type="NCBI Taxonomy" id="2026947"/>
    <lineage>
        <taxon>Eukaryota</taxon>
        <taxon>Viridiplantae</taxon>
        <taxon>Chlorophyta</taxon>
        <taxon>core chlorophytes</taxon>
        <taxon>Chlorophyceae</taxon>
        <taxon>CS clade</taxon>
        <taxon>Chlamydomonadales</taxon>
        <taxon>Chlamydomonadaceae</taxon>
        <taxon>Chlamydomonas</taxon>
    </lineage>
</organism>
<comment type="caution">
    <text evidence="2">The sequence shown here is derived from an EMBL/GenBank/DDBJ whole genome shotgun (WGS) entry which is preliminary data.</text>
</comment>
<evidence type="ECO:0000313" key="2">
    <source>
        <dbReference type="EMBL" id="KAG2433473.1"/>
    </source>
</evidence>
<proteinExistence type="predicted"/>
<keyword evidence="3" id="KW-1185">Reference proteome</keyword>
<feature type="compositionally biased region" description="Low complexity" evidence="1">
    <location>
        <begin position="41"/>
        <end position="61"/>
    </location>
</feature>
<dbReference type="InterPro" id="IPR038538">
    <property type="entry name" value="MTERF_sf"/>
</dbReference>
<feature type="compositionally biased region" description="Low complexity" evidence="1">
    <location>
        <begin position="90"/>
        <end position="112"/>
    </location>
</feature>
<evidence type="ECO:0000313" key="3">
    <source>
        <dbReference type="Proteomes" id="UP000613740"/>
    </source>
</evidence>
<feature type="compositionally biased region" description="Low complexity" evidence="1">
    <location>
        <begin position="625"/>
        <end position="636"/>
    </location>
</feature>
<feature type="region of interest" description="Disordered" evidence="1">
    <location>
        <begin position="711"/>
        <end position="734"/>
    </location>
</feature>
<accession>A0A835T0E1</accession>
<dbReference type="Gene3D" id="1.25.70.10">
    <property type="entry name" value="Transcription termination factor 3, mitochondrial"/>
    <property type="match status" value="2"/>
</dbReference>
<feature type="region of interest" description="Disordered" evidence="1">
    <location>
        <begin position="605"/>
        <end position="637"/>
    </location>
</feature>
<reference evidence="2" key="1">
    <citation type="journal article" date="2020" name="bioRxiv">
        <title>Comparative genomics of Chlamydomonas.</title>
        <authorList>
            <person name="Craig R.J."/>
            <person name="Hasan A.R."/>
            <person name="Ness R.W."/>
            <person name="Keightley P.D."/>
        </authorList>
    </citation>
    <scope>NUCLEOTIDE SEQUENCE</scope>
    <source>
        <strain evidence="2">CCAP 11/173</strain>
    </source>
</reference>